<dbReference type="Pfam" id="PF00440">
    <property type="entry name" value="TetR_N"/>
    <property type="match status" value="1"/>
</dbReference>
<dbReference type="GO" id="GO:0003677">
    <property type="term" value="F:DNA binding"/>
    <property type="evidence" value="ECO:0007669"/>
    <property type="project" value="UniProtKB-UniRule"/>
</dbReference>
<dbReference type="RefSeq" id="WP_163712638.1">
    <property type="nucleotide sequence ID" value="NZ_BLKZ01000001.1"/>
</dbReference>
<evidence type="ECO:0000313" key="6">
    <source>
        <dbReference type="Proteomes" id="UP000465360"/>
    </source>
</evidence>
<comment type="caution">
    <text evidence="5">The sequence shown here is derived from an EMBL/GenBank/DDBJ whole genome shotgun (WGS) entry which is preliminary data.</text>
</comment>
<evidence type="ECO:0000256" key="3">
    <source>
        <dbReference type="SAM" id="MobiDB-lite"/>
    </source>
</evidence>
<dbReference type="AlphaFoldDB" id="A0A7I9YPP1"/>
<dbReference type="EMBL" id="BLKZ01000001">
    <property type="protein sequence ID" value="GFG90645.1"/>
    <property type="molecule type" value="Genomic_DNA"/>
</dbReference>
<evidence type="ECO:0000256" key="1">
    <source>
        <dbReference type="ARBA" id="ARBA00023125"/>
    </source>
</evidence>
<dbReference type="Proteomes" id="UP000465360">
    <property type="component" value="Unassembled WGS sequence"/>
</dbReference>
<name>A0A7I9YPP1_MYCBU</name>
<dbReference type="PROSITE" id="PS50977">
    <property type="entry name" value="HTH_TETR_2"/>
    <property type="match status" value="1"/>
</dbReference>
<reference evidence="5 6" key="1">
    <citation type="journal article" date="2019" name="Emerg. Microbes Infect.">
        <title>Comprehensive subspecies identification of 175 nontuberculous mycobacteria species based on 7547 genomic profiles.</title>
        <authorList>
            <person name="Matsumoto Y."/>
            <person name="Kinjo T."/>
            <person name="Motooka D."/>
            <person name="Nabeya D."/>
            <person name="Jung N."/>
            <person name="Uechi K."/>
            <person name="Horii T."/>
            <person name="Iida T."/>
            <person name="Fujita J."/>
            <person name="Nakamura S."/>
        </authorList>
    </citation>
    <scope>NUCLEOTIDE SEQUENCE [LARGE SCALE GENOMIC DNA]</scope>
    <source>
        <strain evidence="5 6">JCM 30725</strain>
    </source>
</reference>
<protein>
    <submittedName>
        <fullName evidence="5">Transcriptional regulator</fullName>
    </submittedName>
</protein>
<dbReference type="InterPro" id="IPR001647">
    <property type="entry name" value="HTH_TetR"/>
</dbReference>
<gene>
    <name evidence="5" type="ORF">MBOU_26870</name>
</gene>
<dbReference type="InterPro" id="IPR009057">
    <property type="entry name" value="Homeodomain-like_sf"/>
</dbReference>
<feature type="domain" description="HTH tetR-type" evidence="4">
    <location>
        <begin position="14"/>
        <end position="74"/>
    </location>
</feature>
<sequence>MTGADWLVGDARRSVATERIYDAAADFLARDGLHALDIDKLARQVHCSRATIYRYVGGKSEIRNAVIQRAAARVTQSVRSAVKDLSGRERLVTAIIMSVQQIRADPLGQLVISSIRGGTTEVAWLSESDLLADFASDLAGLADGDPQAASWIVRVVLSLMYWPEADEKIERQLIEQFVAPAFAETGGHEADAASPSDQCDSARPALAI</sequence>
<feature type="region of interest" description="Disordered" evidence="3">
    <location>
        <begin position="187"/>
        <end position="208"/>
    </location>
</feature>
<evidence type="ECO:0000259" key="4">
    <source>
        <dbReference type="PROSITE" id="PS50977"/>
    </source>
</evidence>
<feature type="DNA-binding region" description="H-T-H motif" evidence="2">
    <location>
        <begin position="37"/>
        <end position="56"/>
    </location>
</feature>
<accession>A0A7I9YPP1</accession>
<keyword evidence="1 2" id="KW-0238">DNA-binding</keyword>
<evidence type="ECO:0000313" key="5">
    <source>
        <dbReference type="EMBL" id="GFG90645.1"/>
    </source>
</evidence>
<dbReference type="SUPFAM" id="SSF46689">
    <property type="entry name" value="Homeodomain-like"/>
    <property type="match status" value="1"/>
</dbReference>
<keyword evidence="6" id="KW-1185">Reference proteome</keyword>
<dbReference type="Gene3D" id="1.10.357.10">
    <property type="entry name" value="Tetracycline Repressor, domain 2"/>
    <property type="match status" value="1"/>
</dbReference>
<organism evidence="5 6">
    <name type="scientific">Mycobacterium bourgelatii</name>
    <dbReference type="NCBI Taxonomy" id="1273442"/>
    <lineage>
        <taxon>Bacteria</taxon>
        <taxon>Bacillati</taxon>
        <taxon>Actinomycetota</taxon>
        <taxon>Actinomycetes</taxon>
        <taxon>Mycobacteriales</taxon>
        <taxon>Mycobacteriaceae</taxon>
        <taxon>Mycobacterium</taxon>
    </lineage>
</organism>
<evidence type="ECO:0000256" key="2">
    <source>
        <dbReference type="PROSITE-ProRule" id="PRU00335"/>
    </source>
</evidence>
<proteinExistence type="predicted"/>